<keyword evidence="3" id="KW-1185">Reference proteome</keyword>
<comment type="caution">
    <text evidence="2">The sequence shown here is derived from an EMBL/GenBank/DDBJ whole genome shotgun (WGS) entry which is preliminary data.</text>
</comment>
<proteinExistence type="predicted"/>
<gene>
    <name evidence="2" type="ORF">BC008_42615</name>
</gene>
<reference evidence="2 3" key="1">
    <citation type="journal article" date="2015" name="Genome Announc.">
        <title>Draft Genome of the Euendolithic (true boring) Cyanobacterium Mastigocoleus testarum strain BC008.</title>
        <authorList>
            <person name="Guida B.S."/>
            <person name="Garcia-Pichel F."/>
        </authorList>
    </citation>
    <scope>NUCLEOTIDE SEQUENCE [LARGE SCALE GENOMIC DNA]</scope>
    <source>
        <strain evidence="2 3">BC008</strain>
    </source>
</reference>
<feature type="coiled-coil region" evidence="1">
    <location>
        <begin position="17"/>
        <end position="99"/>
    </location>
</feature>
<dbReference type="RefSeq" id="WP_027843409.1">
    <property type="nucleotide sequence ID" value="NZ_LMTZ01000096.1"/>
</dbReference>
<dbReference type="OrthoDB" id="565202at2"/>
<dbReference type="AlphaFoldDB" id="A0A0V7ZPT3"/>
<dbReference type="Proteomes" id="UP000053372">
    <property type="component" value="Unassembled WGS sequence"/>
</dbReference>
<keyword evidence="1" id="KW-0175">Coiled coil</keyword>
<evidence type="ECO:0008006" key="4">
    <source>
        <dbReference type="Google" id="ProtNLM"/>
    </source>
</evidence>
<protein>
    <recommendedName>
        <fullName evidence="4">DUF2203 domain-containing protein</fullName>
    </recommendedName>
</protein>
<organism evidence="2 3">
    <name type="scientific">Mastigocoleus testarum BC008</name>
    <dbReference type="NCBI Taxonomy" id="371196"/>
    <lineage>
        <taxon>Bacteria</taxon>
        <taxon>Bacillati</taxon>
        <taxon>Cyanobacteriota</taxon>
        <taxon>Cyanophyceae</taxon>
        <taxon>Nostocales</taxon>
        <taxon>Hapalosiphonaceae</taxon>
        <taxon>Mastigocoleus</taxon>
    </lineage>
</organism>
<accession>A0A0V7ZPT3</accession>
<name>A0A0V7ZPT3_9CYAN</name>
<evidence type="ECO:0000256" key="1">
    <source>
        <dbReference type="SAM" id="Coils"/>
    </source>
</evidence>
<dbReference type="EMBL" id="LMTZ01000096">
    <property type="protein sequence ID" value="KST66430.1"/>
    <property type="molecule type" value="Genomic_DNA"/>
</dbReference>
<sequence length="141" mass="16235">MNLPDRPSKQSEEENLLEVFEGLIVEAEQTLQVLKNRYSKILTERQRQNELAQRLEQLKKQNKKQTLQKNSKQELKLNLEQVKAQLETLEDNLGLFSRSYLALFGGIIIFSKSGLKDAFWQVIRFAGLGVIIGWLLKSFAG</sequence>
<evidence type="ECO:0000313" key="3">
    <source>
        <dbReference type="Proteomes" id="UP000053372"/>
    </source>
</evidence>
<evidence type="ECO:0000313" key="2">
    <source>
        <dbReference type="EMBL" id="KST66430.1"/>
    </source>
</evidence>